<name>A0ACB8WZC3_9TELE</name>
<dbReference type="EMBL" id="CM041534">
    <property type="protein sequence ID" value="KAI3373129.1"/>
    <property type="molecule type" value="Genomic_DNA"/>
</dbReference>
<organism evidence="1 2">
    <name type="scientific">Scortum barcoo</name>
    <name type="common">barcoo grunter</name>
    <dbReference type="NCBI Taxonomy" id="214431"/>
    <lineage>
        <taxon>Eukaryota</taxon>
        <taxon>Metazoa</taxon>
        <taxon>Chordata</taxon>
        <taxon>Craniata</taxon>
        <taxon>Vertebrata</taxon>
        <taxon>Euteleostomi</taxon>
        <taxon>Actinopterygii</taxon>
        <taxon>Neopterygii</taxon>
        <taxon>Teleostei</taxon>
        <taxon>Neoteleostei</taxon>
        <taxon>Acanthomorphata</taxon>
        <taxon>Eupercaria</taxon>
        <taxon>Centrarchiformes</taxon>
        <taxon>Terapontoidei</taxon>
        <taxon>Terapontidae</taxon>
        <taxon>Scortum</taxon>
    </lineage>
</organism>
<comment type="caution">
    <text evidence="1">The sequence shown here is derived from an EMBL/GenBank/DDBJ whole genome shotgun (WGS) entry which is preliminary data.</text>
</comment>
<sequence>MENQAAEPQNYEDVQKSGYLRKHKSMHRRFFVLRAASERGPARLEYYENEKKFRSKSPVPKKVLSLETCFNINKRADSKNKHMIVLYTRSESFAIAADSEEIQTEWYQAMLDLQCNCKTPEDYGSSGECSSPSPIPTFKEVWQVKVWPKGLGHARNLVGIYRLCLTDKTVNFVKLNSDVAAVVLQLMNVRRCGHSENFFFIEVGRSAITGPGEFWMQVDDSVVAQNMHETLLEAMKALSEEFRQRSKSQSVGTSCGGGTASNPISVPSRRHHPNLPPSQVGFSRRARTETPGTGGSSTSTSPTSRHGFPRARTASIGARSEEGGASAKGTWASSSPSLNGSCSTTPTLRPKPTRAPTPAKITLSLARYTPNPAPSPAPSLSSSSGHGSECGLVGAAVGGMTVCSYPRVSQRVSVSGSPSDYGSSDEYGSSPGEHSLLVPSLSGHHVHGEGPSSYIVMGQREGLLGSHHRSKGRRILRRASSRESEAERRLLRGLAVGDIKKRAEKTRGEVGTGPAVDSGYMSMLPGVTSPPHIRQPSSEGYMVMSPNSSSSTDLHGLGIRSACSTPPSHPEQHQLQPKISASSESLEDKSISAGRGLSLLRTGAEYKSAGTCTKDDRPHQKQDNKRDGGRRSGSKHGQPVIHGTLRPLNQPLLCHDNPANLPRSFSAPLSTSAEYGPPAVAPKARHEHGTSSPLAAEGNAGISARPAIHSGQPLSMEQETGLGFSPVKSFQSPERSSRLVRGDTQGRQSHHSETFNSPPSLPRHAPSSTSLFLEGSQASSHRHGLDCSPWENRQAASLSATPPPQASTSSAEQGLNYIDLDLAVKESPQAGVERTSAAYNIGGSAMGSGAGSSLNTYASIDFYKSEELRAHQNSRKDGQVPNTSATIFLYLQGGAACVFSGQPLDTAKVKMQTFPTLYRGFIHCVVSTYKQVGLRGLYQGTTPALMANIAENSVLFMSYGFCQQVIRFTAGLHNEAVLSDVQKACAGSIASIFSSLVLCPTELVKCRLQAMYEMEASGKIAKSQNTVWSVVKSIMRNEGPQGFFQGLTTTIAREVPGYFCFFGAYELCRTTFADYMKCDKDDIGVAPIMFSGGFGGACLWLVVYPMDCVKSRIQVMSMTGKQAGFFKTFMTIARAEGVRALYSGLTPTMVRTFPANGALFLGYEASRKLMMKQFDG</sequence>
<reference evidence="1" key="1">
    <citation type="submission" date="2022-04" db="EMBL/GenBank/DDBJ databases">
        <title>Jade perch genome.</title>
        <authorList>
            <person name="Chao B."/>
        </authorList>
    </citation>
    <scope>NUCLEOTIDE SEQUENCE</scope>
    <source>
        <strain evidence="1">CB-2022</strain>
    </source>
</reference>
<accession>A0ACB8WZC3</accession>
<evidence type="ECO:0000313" key="1">
    <source>
        <dbReference type="EMBL" id="KAI3373129.1"/>
    </source>
</evidence>
<proteinExistence type="predicted"/>
<gene>
    <name evidence="1" type="ORF">L3Q82_006454</name>
</gene>
<dbReference type="Proteomes" id="UP000831701">
    <property type="component" value="Chromosome 4"/>
</dbReference>
<protein>
    <submittedName>
        <fullName evidence="1">Uncharacterized protein</fullName>
    </submittedName>
</protein>
<keyword evidence="2" id="KW-1185">Reference proteome</keyword>
<evidence type="ECO:0000313" key="2">
    <source>
        <dbReference type="Proteomes" id="UP000831701"/>
    </source>
</evidence>